<proteinExistence type="predicted"/>
<dbReference type="Proteomes" id="UP001530400">
    <property type="component" value="Unassembled WGS sequence"/>
</dbReference>
<evidence type="ECO:0000313" key="2">
    <source>
        <dbReference type="EMBL" id="KAL3773531.1"/>
    </source>
</evidence>
<feature type="compositionally biased region" description="Polar residues" evidence="1">
    <location>
        <begin position="68"/>
        <end position="88"/>
    </location>
</feature>
<reference evidence="2 3" key="1">
    <citation type="submission" date="2024-10" db="EMBL/GenBank/DDBJ databases">
        <title>Updated reference genomes for cyclostephanoid diatoms.</title>
        <authorList>
            <person name="Roberts W.R."/>
            <person name="Alverson A.J."/>
        </authorList>
    </citation>
    <scope>NUCLEOTIDE SEQUENCE [LARGE SCALE GENOMIC DNA]</scope>
    <source>
        <strain evidence="2 3">AJA010-31</strain>
    </source>
</reference>
<feature type="region of interest" description="Disordered" evidence="1">
    <location>
        <begin position="41"/>
        <end position="91"/>
    </location>
</feature>
<feature type="compositionally biased region" description="Basic and acidic residues" evidence="1">
    <location>
        <begin position="43"/>
        <end position="57"/>
    </location>
</feature>
<evidence type="ECO:0000256" key="1">
    <source>
        <dbReference type="SAM" id="MobiDB-lite"/>
    </source>
</evidence>
<dbReference type="AlphaFoldDB" id="A0ABD3NEP6"/>
<accession>A0ABD3NEP6</accession>
<evidence type="ECO:0000313" key="3">
    <source>
        <dbReference type="Proteomes" id="UP001530400"/>
    </source>
</evidence>
<organism evidence="2 3">
    <name type="scientific">Cyclotella atomus</name>
    <dbReference type="NCBI Taxonomy" id="382360"/>
    <lineage>
        <taxon>Eukaryota</taxon>
        <taxon>Sar</taxon>
        <taxon>Stramenopiles</taxon>
        <taxon>Ochrophyta</taxon>
        <taxon>Bacillariophyta</taxon>
        <taxon>Coscinodiscophyceae</taxon>
        <taxon>Thalassiosirophycidae</taxon>
        <taxon>Stephanodiscales</taxon>
        <taxon>Stephanodiscaceae</taxon>
        <taxon>Cyclotella</taxon>
    </lineage>
</organism>
<keyword evidence="3" id="KW-1185">Reference proteome</keyword>
<sequence>MAPLGDCQAISMGRFIDSLLSTSINSICASKDDARMVSPVEQYVDHSPPRSRSDKGILDISGDEVTPATASRSYRHSQSLPANLNSSFRNRKPSGLSISAHDLTSVDLAKSPPAPIYCARNVEMRRKSLAEKTFFRPVSEDDESEFTIGQ</sequence>
<name>A0ABD3NEP6_9STRA</name>
<comment type="caution">
    <text evidence="2">The sequence shown here is derived from an EMBL/GenBank/DDBJ whole genome shotgun (WGS) entry which is preliminary data.</text>
</comment>
<gene>
    <name evidence="2" type="ORF">ACHAWO_000527</name>
</gene>
<dbReference type="EMBL" id="JALLPJ020001230">
    <property type="protein sequence ID" value="KAL3773531.1"/>
    <property type="molecule type" value="Genomic_DNA"/>
</dbReference>
<protein>
    <submittedName>
        <fullName evidence="2">Uncharacterized protein</fullName>
    </submittedName>
</protein>